<gene>
    <name evidence="1" type="ORF">NCTC12221_01717</name>
</gene>
<sequence>MVCRKKIYESVKPKAYDDVEESMRKRFSSNAYLEVALSIADKKWKAMAEKYPCVDYESAIENPWYKDEAKFQNLLKDIDKDINKDLKPIIDNFNKEYEQCKNKIFESGREKCKEKLREKTLKQLQAKLK</sequence>
<organism evidence="1 2">
    <name type="scientific">Helicobacter cinaedi</name>
    <dbReference type="NCBI Taxonomy" id="213"/>
    <lineage>
        <taxon>Bacteria</taxon>
        <taxon>Pseudomonadati</taxon>
        <taxon>Campylobacterota</taxon>
        <taxon>Epsilonproteobacteria</taxon>
        <taxon>Campylobacterales</taxon>
        <taxon>Helicobacteraceae</taxon>
        <taxon>Helicobacter</taxon>
    </lineage>
</organism>
<evidence type="ECO:0000313" key="2">
    <source>
        <dbReference type="Proteomes" id="UP000255335"/>
    </source>
</evidence>
<dbReference type="AlphaFoldDB" id="A0A377JYA4"/>
<dbReference type="Proteomes" id="UP000255335">
    <property type="component" value="Unassembled WGS sequence"/>
</dbReference>
<proteinExistence type="predicted"/>
<accession>A0A377JYA4</accession>
<reference evidence="1 2" key="1">
    <citation type="submission" date="2018-06" db="EMBL/GenBank/DDBJ databases">
        <authorList>
            <consortium name="Pathogen Informatics"/>
            <person name="Doyle S."/>
        </authorList>
    </citation>
    <scope>NUCLEOTIDE SEQUENCE [LARGE SCALE GENOMIC DNA]</scope>
    <source>
        <strain evidence="1 2">NCTC12221</strain>
    </source>
</reference>
<evidence type="ECO:0000313" key="1">
    <source>
        <dbReference type="EMBL" id="STP13639.1"/>
    </source>
</evidence>
<name>A0A377JYA4_9HELI</name>
<protein>
    <submittedName>
        <fullName evidence="1">Uncharacterized protein</fullName>
    </submittedName>
</protein>
<dbReference type="EMBL" id="UGHZ01000003">
    <property type="protein sequence ID" value="STP13639.1"/>
    <property type="molecule type" value="Genomic_DNA"/>
</dbReference>